<name>A0A9P0ZUT3_CUSEU</name>
<keyword evidence="2" id="KW-1185">Reference proteome</keyword>
<dbReference type="AlphaFoldDB" id="A0A9P0ZUT3"/>
<dbReference type="Proteomes" id="UP001152484">
    <property type="component" value="Unassembled WGS sequence"/>
</dbReference>
<comment type="caution">
    <text evidence="1">The sequence shown here is derived from an EMBL/GenBank/DDBJ whole genome shotgun (WGS) entry which is preliminary data.</text>
</comment>
<reference evidence="1" key="1">
    <citation type="submission" date="2022-07" db="EMBL/GenBank/DDBJ databases">
        <authorList>
            <person name="Macas J."/>
            <person name="Novak P."/>
            <person name="Neumann P."/>
        </authorList>
    </citation>
    <scope>NUCLEOTIDE SEQUENCE</scope>
</reference>
<organism evidence="1 2">
    <name type="scientific">Cuscuta europaea</name>
    <name type="common">European dodder</name>
    <dbReference type="NCBI Taxonomy" id="41803"/>
    <lineage>
        <taxon>Eukaryota</taxon>
        <taxon>Viridiplantae</taxon>
        <taxon>Streptophyta</taxon>
        <taxon>Embryophyta</taxon>
        <taxon>Tracheophyta</taxon>
        <taxon>Spermatophyta</taxon>
        <taxon>Magnoliopsida</taxon>
        <taxon>eudicotyledons</taxon>
        <taxon>Gunneridae</taxon>
        <taxon>Pentapetalae</taxon>
        <taxon>asterids</taxon>
        <taxon>lamiids</taxon>
        <taxon>Solanales</taxon>
        <taxon>Convolvulaceae</taxon>
        <taxon>Cuscuteae</taxon>
        <taxon>Cuscuta</taxon>
        <taxon>Cuscuta subgen. Cuscuta</taxon>
    </lineage>
</organism>
<gene>
    <name evidence="1" type="ORF">CEURO_LOCUS20628</name>
</gene>
<accession>A0A9P0ZUT3</accession>
<protein>
    <submittedName>
        <fullName evidence="1">Uncharacterized protein</fullName>
    </submittedName>
</protein>
<proteinExistence type="predicted"/>
<evidence type="ECO:0000313" key="2">
    <source>
        <dbReference type="Proteomes" id="UP001152484"/>
    </source>
</evidence>
<sequence>MDPYESESELALLEVLDVHLFKDDENFQKAAICPANQVTRFIANFDKDSYSTDCPGWSTSNGNRPRLGKAETIWVRFCGGRVLWVWRLEFRRRGGHFQLSKGCVHVLPVASVICKGCSARLEELK</sequence>
<evidence type="ECO:0000313" key="1">
    <source>
        <dbReference type="EMBL" id="CAH9115010.1"/>
    </source>
</evidence>
<dbReference type="EMBL" id="CAMAPE010000065">
    <property type="protein sequence ID" value="CAH9115010.1"/>
    <property type="molecule type" value="Genomic_DNA"/>
</dbReference>